<evidence type="ECO:0000256" key="2">
    <source>
        <dbReference type="ARBA" id="ARBA00022490"/>
    </source>
</evidence>
<dbReference type="RefSeq" id="WP_057919367.1">
    <property type="nucleotide sequence ID" value="NZ_CP011129.1"/>
</dbReference>
<comment type="subcellular location">
    <subcellularLocation>
        <location evidence="10">Cytoplasm</location>
    </subcellularLocation>
</comment>
<dbReference type="CDD" id="cd00805">
    <property type="entry name" value="TyrRS_core"/>
    <property type="match status" value="1"/>
</dbReference>
<dbReference type="InterPro" id="IPR002305">
    <property type="entry name" value="aa-tRNA-synth_Ic"/>
</dbReference>
<dbReference type="InterPro" id="IPR024088">
    <property type="entry name" value="Tyr-tRNA-ligase_bac-type"/>
</dbReference>
<comment type="subunit">
    <text evidence="1 10">Homodimer.</text>
</comment>
<dbReference type="SUPFAM" id="SSF55174">
    <property type="entry name" value="Alpha-L RNA-binding motif"/>
    <property type="match status" value="1"/>
</dbReference>
<dbReference type="EC" id="6.1.1.1" evidence="10"/>
<dbReference type="FunFam" id="3.40.50.620:FF:000061">
    <property type="entry name" value="Tyrosine--tRNA ligase"/>
    <property type="match status" value="1"/>
</dbReference>
<dbReference type="NCBIfam" id="TIGR00234">
    <property type="entry name" value="tyrS"/>
    <property type="match status" value="1"/>
</dbReference>
<dbReference type="eggNOG" id="COG0162">
    <property type="taxonomic scope" value="Bacteria"/>
</dbReference>
<comment type="function">
    <text evidence="10">Catalyzes the attachment of tyrosine to tRNA(Tyr) in a two-step reaction: tyrosine is first activated by ATP to form Tyr-AMP and then transferred to the acceptor end of tRNA(Tyr).</text>
</comment>
<dbReference type="Pfam" id="PF00579">
    <property type="entry name" value="tRNA-synt_1b"/>
    <property type="match status" value="1"/>
</dbReference>
<dbReference type="KEGG" id="lab:LA76x_4622"/>
<keyword evidence="3 10" id="KW-0436">Ligase</keyword>
<dbReference type="PROSITE" id="PS00178">
    <property type="entry name" value="AA_TRNA_LIGASE_I"/>
    <property type="match status" value="1"/>
</dbReference>
<dbReference type="PATRIC" id="fig|84531.8.peg.4614"/>
<dbReference type="STRING" id="84531.LA76x_4622"/>
<keyword evidence="2 10" id="KW-0963">Cytoplasm</keyword>
<dbReference type="HAMAP" id="MF_02007">
    <property type="entry name" value="Tyr_tRNA_synth_type2"/>
    <property type="match status" value="1"/>
</dbReference>
<evidence type="ECO:0000256" key="3">
    <source>
        <dbReference type="ARBA" id="ARBA00022598"/>
    </source>
</evidence>
<evidence type="ECO:0000256" key="9">
    <source>
        <dbReference type="ARBA" id="ARBA00048248"/>
    </source>
</evidence>
<evidence type="ECO:0000256" key="11">
    <source>
        <dbReference type="PROSITE-ProRule" id="PRU00182"/>
    </source>
</evidence>
<evidence type="ECO:0000256" key="1">
    <source>
        <dbReference type="ARBA" id="ARBA00011738"/>
    </source>
</evidence>
<dbReference type="Proteomes" id="UP000060787">
    <property type="component" value="Chromosome"/>
</dbReference>
<keyword evidence="5 10" id="KW-0067">ATP-binding</keyword>
<dbReference type="PRINTS" id="PR01040">
    <property type="entry name" value="TRNASYNTHTYR"/>
</dbReference>
<dbReference type="PANTHER" id="PTHR11766:SF1">
    <property type="entry name" value="TYROSINE--TRNA LIGASE"/>
    <property type="match status" value="1"/>
</dbReference>
<dbReference type="Gene3D" id="1.10.240.10">
    <property type="entry name" value="Tyrosyl-Transfer RNA Synthetase"/>
    <property type="match status" value="1"/>
</dbReference>
<feature type="short sequence motif" description="'KMSKS' region" evidence="10">
    <location>
        <begin position="232"/>
        <end position="236"/>
    </location>
</feature>
<keyword evidence="6 11" id="KW-0694">RNA-binding</keyword>
<dbReference type="GO" id="GO:0003723">
    <property type="term" value="F:RNA binding"/>
    <property type="evidence" value="ECO:0007669"/>
    <property type="project" value="UniProtKB-KW"/>
</dbReference>
<organism evidence="12 13">
    <name type="scientific">Lysobacter antibioticus</name>
    <dbReference type="NCBI Taxonomy" id="84531"/>
    <lineage>
        <taxon>Bacteria</taxon>
        <taxon>Pseudomonadati</taxon>
        <taxon>Pseudomonadota</taxon>
        <taxon>Gammaproteobacteria</taxon>
        <taxon>Lysobacterales</taxon>
        <taxon>Lysobacteraceae</taxon>
        <taxon>Lysobacter</taxon>
    </lineage>
</organism>
<dbReference type="GO" id="GO:0005524">
    <property type="term" value="F:ATP binding"/>
    <property type="evidence" value="ECO:0007669"/>
    <property type="project" value="UniProtKB-UniRule"/>
</dbReference>
<gene>
    <name evidence="10 12" type="primary">tyrS</name>
    <name evidence="12" type="ORF">LA76x_4622</name>
</gene>
<protein>
    <recommendedName>
        <fullName evidence="10">Tyrosine--tRNA ligase</fullName>
        <ecNumber evidence="10">6.1.1.1</ecNumber>
    </recommendedName>
    <alternativeName>
        <fullName evidence="10">Tyrosyl-tRNA synthetase</fullName>
        <shortName evidence="10">TyrRS</shortName>
    </alternativeName>
</protein>
<dbReference type="AlphaFoldDB" id="A0A0S2FGS7"/>
<dbReference type="InterPro" id="IPR024108">
    <property type="entry name" value="Tyr-tRNA-ligase_bac_2"/>
</dbReference>
<dbReference type="InterPro" id="IPR036986">
    <property type="entry name" value="S4_RNA-bd_sf"/>
</dbReference>
<evidence type="ECO:0000256" key="5">
    <source>
        <dbReference type="ARBA" id="ARBA00022840"/>
    </source>
</evidence>
<evidence type="ECO:0000256" key="4">
    <source>
        <dbReference type="ARBA" id="ARBA00022741"/>
    </source>
</evidence>
<evidence type="ECO:0000256" key="6">
    <source>
        <dbReference type="ARBA" id="ARBA00022884"/>
    </source>
</evidence>
<dbReference type="InterPro" id="IPR001412">
    <property type="entry name" value="aa-tRNA-synth_I_CS"/>
</dbReference>
<feature type="short sequence motif" description="'HIGH' region" evidence="10">
    <location>
        <begin position="48"/>
        <end position="57"/>
    </location>
</feature>
<proteinExistence type="inferred from homology"/>
<dbReference type="Gene3D" id="3.10.290.10">
    <property type="entry name" value="RNA-binding S4 domain"/>
    <property type="match status" value="1"/>
</dbReference>
<sequence>MSSSVQEALDLIARGADEILKREELEARLTASMKAGGRPLRIKAGFDPTAPDLHIGHTVLLNKMRQFQDLGHQVIFLIGDFTGMIGDPTGKNVTRKPLTREDVLANAQTYADQVFKVLDKERTEVRFNSEWFGQMSSADMIKLAAQHTVARMLERDDFAKRYAAQQPIAIHEFLYPLVQGYDSVALQCDVELGGTDQKFNLLMGRGLQEHHGQPAQIVLTMPLLEGLDGVNKMSKSLGNYIGINEPVIDIVTKTMKIDDVLMWRWIDLLSFEIGIAEAARLKEEIAAGQLNPRDLKMRLARELAARFHGAPAAEQAVAGWNAAVRGEGDIASLPLTDVGVPAEGLRIAALLVAAGLMPSNAEGNRKLKERAVKVDGNVIEDPQQVFTPGFEGVLAVGKRNFARVRLVAA</sequence>
<dbReference type="InterPro" id="IPR014729">
    <property type="entry name" value="Rossmann-like_a/b/a_fold"/>
</dbReference>
<evidence type="ECO:0000256" key="10">
    <source>
        <dbReference type="HAMAP-Rule" id="MF_02007"/>
    </source>
</evidence>
<evidence type="ECO:0000256" key="8">
    <source>
        <dbReference type="ARBA" id="ARBA00023146"/>
    </source>
</evidence>
<reference evidence="12 13" key="1">
    <citation type="journal article" date="2015" name="BMC Genomics">
        <title>Comparative genomics and metabolic profiling of the genus Lysobacter.</title>
        <authorList>
            <person name="de Bruijn I."/>
            <person name="Cheng X."/>
            <person name="de Jager V."/>
            <person name="Exposito R.G."/>
            <person name="Watrous J."/>
            <person name="Patel N."/>
            <person name="Postma J."/>
            <person name="Dorrestein P.C."/>
            <person name="Kobayashi D."/>
            <person name="Raaijmakers J.M."/>
        </authorList>
    </citation>
    <scope>NUCLEOTIDE SEQUENCE [LARGE SCALE GENOMIC DNA]</scope>
    <source>
        <strain evidence="12 13">76</strain>
    </source>
</reference>
<evidence type="ECO:0000313" key="12">
    <source>
        <dbReference type="EMBL" id="ALN82725.1"/>
    </source>
</evidence>
<dbReference type="SUPFAM" id="SSF52374">
    <property type="entry name" value="Nucleotidylyl transferase"/>
    <property type="match status" value="1"/>
</dbReference>
<dbReference type="PROSITE" id="PS50889">
    <property type="entry name" value="S4"/>
    <property type="match status" value="1"/>
</dbReference>
<keyword evidence="4 10" id="KW-0547">Nucleotide-binding</keyword>
<keyword evidence="13" id="KW-1185">Reference proteome</keyword>
<keyword evidence="7 10" id="KW-0648">Protein biosynthesis</keyword>
<evidence type="ECO:0000256" key="7">
    <source>
        <dbReference type="ARBA" id="ARBA00022917"/>
    </source>
</evidence>
<dbReference type="Gene3D" id="3.40.50.620">
    <property type="entry name" value="HUPs"/>
    <property type="match status" value="1"/>
</dbReference>
<feature type="binding site" evidence="10">
    <location>
        <position position="235"/>
    </location>
    <ligand>
        <name>ATP</name>
        <dbReference type="ChEBI" id="CHEBI:30616"/>
    </ligand>
</feature>
<dbReference type="GO" id="GO:0004831">
    <property type="term" value="F:tyrosine-tRNA ligase activity"/>
    <property type="evidence" value="ECO:0007669"/>
    <property type="project" value="UniProtKB-UniRule"/>
</dbReference>
<dbReference type="EMBL" id="CP011129">
    <property type="protein sequence ID" value="ALN82725.1"/>
    <property type="molecule type" value="Genomic_DNA"/>
</dbReference>
<dbReference type="GO" id="GO:0006437">
    <property type="term" value="P:tyrosyl-tRNA aminoacylation"/>
    <property type="evidence" value="ECO:0007669"/>
    <property type="project" value="UniProtKB-UniRule"/>
</dbReference>
<comment type="catalytic activity">
    <reaction evidence="9 10">
        <text>tRNA(Tyr) + L-tyrosine + ATP = L-tyrosyl-tRNA(Tyr) + AMP + diphosphate + H(+)</text>
        <dbReference type="Rhea" id="RHEA:10220"/>
        <dbReference type="Rhea" id="RHEA-COMP:9706"/>
        <dbReference type="Rhea" id="RHEA-COMP:9707"/>
        <dbReference type="ChEBI" id="CHEBI:15378"/>
        <dbReference type="ChEBI" id="CHEBI:30616"/>
        <dbReference type="ChEBI" id="CHEBI:33019"/>
        <dbReference type="ChEBI" id="CHEBI:58315"/>
        <dbReference type="ChEBI" id="CHEBI:78442"/>
        <dbReference type="ChEBI" id="CHEBI:78536"/>
        <dbReference type="ChEBI" id="CHEBI:456215"/>
        <dbReference type="EC" id="6.1.1.1"/>
    </reaction>
</comment>
<evidence type="ECO:0000313" key="13">
    <source>
        <dbReference type="Proteomes" id="UP000060787"/>
    </source>
</evidence>
<dbReference type="PANTHER" id="PTHR11766">
    <property type="entry name" value="TYROSYL-TRNA SYNTHETASE"/>
    <property type="match status" value="1"/>
</dbReference>
<dbReference type="GO" id="GO:0005829">
    <property type="term" value="C:cytosol"/>
    <property type="evidence" value="ECO:0007669"/>
    <property type="project" value="TreeGrafter"/>
</dbReference>
<dbReference type="InterPro" id="IPR002307">
    <property type="entry name" value="Tyr-tRNA-ligase"/>
</dbReference>
<keyword evidence="8 10" id="KW-0030">Aminoacyl-tRNA synthetase</keyword>
<accession>A0A0S2FGS7</accession>
<comment type="similarity">
    <text evidence="10">Belongs to the class-I aminoacyl-tRNA synthetase family. TyrS type 2 subfamily.</text>
</comment>
<name>A0A0S2FGS7_LYSAN</name>